<feature type="binding site" evidence="17">
    <location>
        <begin position="32"/>
        <end position="35"/>
    </location>
    <ligand>
        <name>8-oxo-dGTP</name>
        <dbReference type="ChEBI" id="CHEBI:77896"/>
    </ligand>
</feature>
<dbReference type="GO" id="GO:0035539">
    <property type="term" value="F:8-oxo-7,8-dihydrodeoxyguanosine triphosphate pyrophosphatase activity"/>
    <property type="evidence" value="ECO:0007669"/>
    <property type="project" value="UniProtKB-EC"/>
</dbReference>
<dbReference type="InterPro" id="IPR029119">
    <property type="entry name" value="MutY_C"/>
</dbReference>
<dbReference type="Gene3D" id="3.90.79.10">
    <property type="entry name" value="Nucleoside Triphosphate Pyrophosphohydrolase"/>
    <property type="match status" value="1"/>
</dbReference>
<dbReference type="RefSeq" id="WP_015753405.1">
    <property type="nucleotide sequence ID" value="NC_013222.1"/>
</dbReference>
<dbReference type="GO" id="GO:0044715">
    <property type="term" value="F:8-oxo-dGDP phosphatase activity"/>
    <property type="evidence" value="ECO:0007669"/>
    <property type="project" value="TreeGrafter"/>
</dbReference>
<evidence type="ECO:0000256" key="17">
    <source>
        <dbReference type="PIRSR" id="PIRSR603561-1"/>
    </source>
</evidence>
<dbReference type="GO" id="GO:0044716">
    <property type="term" value="F:8-oxo-GDP phosphatase activity"/>
    <property type="evidence" value="ECO:0007669"/>
    <property type="project" value="TreeGrafter"/>
</dbReference>
<feature type="binding site" evidence="17">
    <location>
        <position position="26"/>
    </location>
    <ligand>
        <name>8-oxo-dGTP</name>
        <dbReference type="ChEBI" id="CHEBI:77896"/>
    </ligand>
</feature>
<dbReference type="eggNOG" id="COG0494">
    <property type="taxonomic scope" value="Bacteria"/>
</dbReference>
<evidence type="ECO:0000256" key="6">
    <source>
        <dbReference type="ARBA" id="ARBA00022763"/>
    </source>
</evidence>
<feature type="domain" description="Nudix hydrolase" evidence="19">
    <location>
        <begin position="1"/>
        <end position="126"/>
    </location>
</feature>
<dbReference type="NCBIfam" id="TIGR00586">
    <property type="entry name" value="mutt"/>
    <property type="match status" value="1"/>
</dbReference>
<keyword evidence="3" id="KW-0515">Mutator protein</keyword>
<evidence type="ECO:0000313" key="21">
    <source>
        <dbReference type="Proteomes" id="UP000009049"/>
    </source>
</evidence>
<name>A4CI90_ROBBH</name>
<dbReference type="PANTHER" id="PTHR47707:SF1">
    <property type="entry name" value="NUDIX HYDROLASE FAMILY PROTEIN"/>
    <property type="match status" value="1"/>
</dbReference>
<feature type="binding site" evidence="18">
    <location>
        <position position="55"/>
    </location>
    <ligand>
        <name>Mg(2+)</name>
        <dbReference type="ChEBI" id="CHEBI:18420"/>
    </ligand>
</feature>
<evidence type="ECO:0000256" key="15">
    <source>
        <dbReference type="ARBA" id="ARBA00041979"/>
    </source>
</evidence>
<dbReference type="EC" id="3.6.1.55" evidence="12"/>
<evidence type="ECO:0000256" key="11">
    <source>
        <dbReference type="ARBA" id="ARBA00036904"/>
    </source>
</evidence>
<comment type="catalytic activity">
    <reaction evidence="10">
        <text>8-oxo-dGTP + H2O = 8-oxo-dGMP + diphosphate + H(+)</text>
        <dbReference type="Rhea" id="RHEA:31575"/>
        <dbReference type="ChEBI" id="CHEBI:15377"/>
        <dbReference type="ChEBI" id="CHEBI:15378"/>
        <dbReference type="ChEBI" id="CHEBI:33019"/>
        <dbReference type="ChEBI" id="CHEBI:63224"/>
        <dbReference type="ChEBI" id="CHEBI:77896"/>
        <dbReference type="EC" id="3.6.1.55"/>
    </reaction>
</comment>
<evidence type="ECO:0000256" key="9">
    <source>
        <dbReference type="ARBA" id="ARBA00023204"/>
    </source>
</evidence>
<keyword evidence="8 18" id="KW-0460">Magnesium</keyword>
<dbReference type="PROSITE" id="PS51462">
    <property type="entry name" value="NUDIX"/>
    <property type="match status" value="1"/>
</dbReference>
<dbReference type="InterPro" id="IPR020476">
    <property type="entry name" value="Nudix_hydrolase"/>
</dbReference>
<dbReference type="OrthoDB" id="9810648at2"/>
<comment type="similarity">
    <text evidence="2">Belongs to the Nudix hydrolase family.</text>
</comment>
<dbReference type="GO" id="GO:0008413">
    <property type="term" value="F:8-oxo-7,8-dihydroguanosine triphosphate pyrophosphatase activity"/>
    <property type="evidence" value="ECO:0007669"/>
    <property type="project" value="InterPro"/>
</dbReference>
<dbReference type="InterPro" id="IPR015797">
    <property type="entry name" value="NUDIX_hydrolase-like_dom_sf"/>
</dbReference>
<evidence type="ECO:0000256" key="8">
    <source>
        <dbReference type="ARBA" id="ARBA00022842"/>
    </source>
</evidence>
<evidence type="ECO:0000256" key="18">
    <source>
        <dbReference type="PIRSR" id="PIRSR603561-2"/>
    </source>
</evidence>
<accession>A4CI90</accession>
<dbReference type="InterPro" id="IPR000086">
    <property type="entry name" value="NUDIX_hydrolase_dom"/>
</dbReference>
<dbReference type="Pfam" id="PF14815">
    <property type="entry name" value="NUDIX_4"/>
    <property type="match status" value="1"/>
</dbReference>
<dbReference type="InterPro" id="IPR020084">
    <property type="entry name" value="NUDIX_hydrolase_CS"/>
</dbReference>
<dbReference type="PRINTS" id="PR00502">
    <property type="entry name" value="NUDIXFAMILY"/>
</dbReference>
<keyword evidence="21" id="KW-1185">Reference proteome</keyword>
<dbReference type="GO" id="GO:0006260">
    <property type="term" value="P:DNA replication"/>
    <property type="evidence" value="ECO:0007669"/>
    <property type="project" value="UniProtKB-KW"/>
</dbReference>
<evidence type="ECO:0000256" key="3">
    <source>
        <dbReference type="ARBA" id="ARBA00022457"/>
    </source>
</evidence>
<dbReference type="EMBL" id="CP001712">
    <property type="protein sequence ID" value="EAR16648.1"/>
    <property type="molecule type" value="Genomic_DNA"/>
</dbReference>
<dbReference type="GO" id="GO:0046872">
    <property type="term" value="F:metal ion binding"/>
    <property type="evidence" value="ECO:0007669"/>
    <property type="project" value="UniProtKB-KW"/>
</dbReference>
<dbReference type="KEGG" id="rbi:RB2501_07100"/>
<gene>
    <name evidence="20" type="ordered locus">RB2501_07100</name>
</gene>
<dbReference type="HOGENOM" id="CLU_037162_19_3_10"/>
<dbReference type="PANTHER" id="PTHR47707">
    <property type="entry name" value="8-OXO-DGTP DIPHOSPHATASE"/>
    <property type="match status" value="1"/>
</dbReference>
<dbReference type="SUPFAM" id="SSF55811">
    <property type="entry name" value="Nudix"/>
    <property type="match status" value="1"/>
</dbReference>
<evidence type="ECO:0000256" key="1">
    <source>
        <dbReference type="ARBA" id="ARBA00001946"/>
    </source>
</evidence>
<proteinExistence type="inferred from homology"/>
<dbReference type="InterPro" id="IPR003561">
    <property type="entry name" value="Mutator_MutT"/>
</dbReference>
<keyword evidence="7 20" id="KW-0378">Hydrolase</keyword>
<organism evidence="20 21">
    <name type="scientific">Robiginitalea biformata (strain ATCC BAA-864 / DSM 15991 / KCTC 12146 / HTCC2501)</name>
    <dbReference type="NCBI Taxonomy" id="313596"/>
    <lineage>
        <taxon>Bacteria</taxon>
        <taxon>Pseudomonadati</taxon>
        <taxon>Bacteroidota</taxon>
        <taxon>Flavobacteriia</taxon>
        <taxon>Flavobacteriales</taxon>
        <taxon>Flavobacteriaceae</taxon>
        <taxon>Robiginitalea</taxon>
    </lineage>
</organism>
<feature type="binding site" evidence="17">
    <location>
        <position position="21"/>
    </location>
    <ligand>
        <name>8-oxo-dGTP</name>
        <dbReference type="ChEBI" id="CHEBI:77896"/>
    </ligand>
</feature>
<keyword evidence="9" id="KW-0234">DNA repair</keyword>
<dbReference type="GO" id="GO:0006281">
    <property type="term" value="P:DNA repair"/>
    <property type="evidence" value="ECO:0007669"/>
    <property type="project" value="UniProtKB-KW"/>
</dbReference>
<dbReference type="CDD" id="cd03425">
    <property type="entry name" value="NUDIX_MutT_NudA_like"/>
    <property type="match status" value="1"/>
</dbReference>
<keyword evidence="5 18" id="KW-0479">Metal-binding</keyword>
<evidence type="ECO:0000256" key="12">
    <source>
        <dbReference type="ARBA" id="ARBA00038905"/>
    </source>
</evidence>
<evidence type="ECO:0000256" key="14">
    <source>
        <dbReference type="ARBA" id="ARBA00041592"/>
    </source>
</evidence>
<keyword evidence="4" id="KW-0235">DNA replication</keyword>
<evidence type="ECO:0000256" key="2">
    <source>
        <dbReference type="ARBA" id="ARBA00005582"/>
    </source>
</evidence>
<dbReference type="STRING" id="313596.RB2501_07100"/>
<dbReference type="InterPro" id="IPR047127">
    <property type="entry name" value="MutT-like"/>
</dbReference>
<reference evidence="20 21" key="1">
    <citation type="journal article" date="2009" name="J. Bacteriol.">
        <title>Complete genome sequence of Robiginitalea biformata HTCC2501.</title>
        <authorList>
            <person name="Oh H.M."/>
            <person name="Giovannoni S.J."/>
            <person name="Lee K."/>
            <person name="Ferriera S."/>
            <person name="Johnson J."/>
            <person name="Cho J.C."/>
        </authorList>
    </citation>
    <scope>NUCLEOTIDE SEQUENCE [LARGE SCALE GENOMIC DNA]</scope>
    <source>
        <strain evidence="21">ATCC BAA-864 / HTCC2501 / KCTC 12146</strain>
    </source>
</reference>
<evidence type="ECO:0000256" key="7">
    <source>
        <dbReference type="ARBA" id="ARBA00022801"/>
    </source>
</evidence>
<evidence type="ECO:0000256" key="13">
    <source>
        <dbReference type="ARBA" id="ARBA00040794"/>
    </source>
</evidence>
<protein>
    <recommendedName>
        <fullName evidence="13">8-oxo-dGTP diphosphatase</fullName>
        <ecNumber evidence="12">3.6.1.55</ecNumber>
    </recommendedName>
    <alternativeName>
        <fullName evidence="16">7,8-dihydro-8-oxoguanine-triphosphatase</fullName>
    </alternativeName>
    <alternativeName>
        <fullName evidence="15">Mutator protein MutT</fullName>
    </alternativeName>
    <alternativeName>
        <fullName evidence="14">dGTP pyrophosphohydrolase</fullName>
    </alternativeName>
</protein>
<dbReference type="Proteomes" id="UP000009049">
    <property type="component" value="Chromosome"/>
</dbReference>
<evidence type="ECO:0000256" key="4">
    <source>
        <dbReference type="ARBA" id="ARBA00022705"/>
    </source>
</evidence>
<dbReference type="PROSITE" id="PS00893">
    <property type="entry name" value="NUDIX_BOX"/>
    <property type="match status" value="1"/>
</dbReference>
<evidence type="ECO:0000256" key="10">
    <source>
        <dbReference type="ARBA" id="ARBA00035861"/>
    </source>
</evidence>
<feature type="binding site" evidence="18">
    <location>
        <position position="35"/>
    </location>
    <ligand>
        <name>Mg(2+)</name>
        <dbReference type="ChEBI" id="CHEBI:18420"/>
    </ligand>
</feature>
<evidence type="ECO:0000259" key="19">
    <source>
        <dbReference type="PROSITE" id="PS51462"/>
    </source>
</evidence>
<evidence type="ECO:0000256" key="5">
    <source>
        <dbReference type="ARBA" id="ARBA00022723"/>
    </source>
</evidence>
<dbReference type="AlphaFoldDB" id="A4CI90"/>
<evidence type="ECO:0000313" key="20">
    <source>
        <dbReference type="EMBL" id="EAR16648.1"/>
    </source>
</evidence>
<comment type="catalytic activity">
    <reaction evidence="11">
        <text>8-oxo-GTP + H2O = 8-oxo-GMP + diphosphate + H(+)</text>
        <dbReference type="Rhea" id="RHEA:67616"/>
        <dbReference type="ChEBI" id="CHEBI:15377"/>
        <dbReference type="ChEBI" id="CHEBI:15378"/>
        <dbReference type="ChEBI" id="CHEBI:33019"/>
        <dbReference type="ChEBI" id="CHEBI:143553"/>
        <dbReference type="ChEBI" id="CHEBI:145694"/>
    </reaction>
</comment>
<comment type="cofactor">
    <cofactor evidence="1 18">
        <name>Mg(2+)</name>
        <dbReference type="ChEBI" id="CHEBI:18420"/>
    </cofactor>
</comment>
<keyword evidence="6" id="KW-0227">DNA damage</keyword>
<evidence type="ECO:0000256" key="16">
    <source>
        <dbReference type="ARBA" id="ARBA00042798"/>
    </source>
</evidence>
<sequence>MIEVTAGIIQNASKKVLITRRKAGKHLAGFWEFPGGKIEADETPEVCLAREIMEELNIGISVRSHFMDSTYDYDTKSICLKGYLADYLEGDIILTDHDQYKWVAQSELSKYEFAPADIPIVKKLMHDLELPRDIKKLKSLAKELL</sequence>